<comment type="pathway">
    <text evidence="7">tRNA modification; N(7)-methylguanine-tRNA biosynthesis.</text>
</comment>
<proteinExistence type="inferred from homology"/>
<reference evidence="8 9" key="1">
    <citation type="submission" date="2013-04" db="EMBL/GenBank/DDBJ databases">
        <authorList>
            <person name="Lin L."/>
            <person name="Zeng Z."/>
            <person name="Xie J."/>
            <person name="Luo L."/>
            <person name="Yang Z."/>
            <person name="Liang W."/>
            <person name="Lin H."/>
            <person name="Dong C."/>
            <person name="Sun Y."/>
        </authorList>
    </citation>
    <scope>NUCLEOTIDE SEQUENCE [LARGE SCALE GENOMIC DNA]</scope>
    <source>
        <strain evidence="8 9">CQ-W70</strain>
    </source>
</reference>
<feature type="binding site" evidence="7">
    <location>
        <position position="88"/>
    </location>
    <ligand>
        <name>S-adenosyl-L-methionine</name>
        <dbReference type="ChEBI" id="CHEBI:59789"/>
    </ligand>
</feature>
<dbReference type="EMBL" id="CP005933">
    <property type="protein sequence ID" value="AIA34298.1"/>
    <property type="molecule type" value="Genomic_DNA"/>
</dbReference>
<dbReference type="GO" id="GO:0008176">
    <property type="term" value="F:tRNA (guanine(46)-N7)-methyltransferase activity"/>
    <property type="evidence" value="ECO:0007669"/>
    <property type="project" value="UniProtKB-UniRule"/>
</dbReference>
<keyword evidence="4 7" id="KW-0808">Transferase</keyword>
<evidence type="ECO:0000256" key="5">
    <source>
        <dbReference type="ARBA" id="ARBA00022691"/>
    </source>
</evidence>
<dbReference type="Proteomes" id="UP000027182">
    <property type="component" value="Chromosome"/>
</dbReference>
<dbReference type="EC" id="2.1.1.33" evidence="7"/>
<evidence type="ECO:0000256" key="1">
    <source>
        <dbReference type="ARBA" id="ARBA00000142"/>
    </source>
</evidence>
<feature type="binding site" evidence="7">
    <location>
        <position position="145"/>
    </location>
    <ligand>
        <name>substrate</name>
    </ligand>
</feature>
<organism evidence="8 9">
    <name type="scientific">Mycoplasmopsis bovis CQ-W70</name>
    <dbReference type="NCBI Taxonomy" id="1316930"/>
    <lineage>
        <taxon>Bacteria</taxon>
        <taxon>Bacillati</taxon>
        <taxon>Mycoplasmatota</taxon>
        <taxon>Mycoplasmoidales</taxon>
        <taxon>Metamycoplasmataceae</taxon>
        <taxon>Mycoplasmopsis</taxon>
    </lineage>
</organism>
<dbReference type="PATRIC" id="fig|1316930.3.peg.743"/>
<keyword evidence="3 7" id="KW-0489">Methyltransferase</keyword>
<comment type="catalytic activity">
    <reaction evidence="1 7">
        <text>guanosine(46) in tRNA + S-adenosyl-L-methionine = N(7)-methylguanosine(46) in tRNA + S-adenosyl-L-homocysteine</text>
        <dbReference type="Rhea" id="RHEA:42708"/>
        <dbReference type="Rhea" id="RHEA-COMP:10188"/>
        <dbReference type="Rhea" id="RHEA-COMP:10189"/>
        <dbReference type="ChEBI" id="CHEBI:57856"/>
        <dbReference type="ChEBI" id="CHEBI:59789"/>
        <dbReference type="ChEBI" id="CHEBI:74269"/>
        <dbReference type="ChEBI" id="CHEBI:74480"/>
        <dbReference type="EC" id="2.1.1.33"/>
    </reaction>
</comment>
<dbReference type="InterPro" id="IPR055361">
    <property type="entry name" value="tRNA_methyltr_TrmB_bact"/>
</dbReference>
<evidence type="ECO:0000313" key="9">
    <source>
        <dbReference type="Proteomes" id="UP000027182"/>
    </source>
</evidence>
<dbReference type="PANTHER" id="PTHR23417:SF14">
    <property type="entry name" value="PENTACOTRIPEPTIDE-REPEAT REGION OF PRORP DOMAIN-CONTAINING PROTEIN"/>
    <property type="match status" value="1"/>
</dbReference>
<keyword evidence="5 7" id="KW-0949">S-adenosyl-L-methionine</keyword>
<dbReference type="Pfam" id="PF02390">
    <property type="entry name" value="Methyltransf_4"/>
    <property type="match status" value="1"/>
</dbReference>
<evidence type="ECO:0000256" key="2">
    <source>
        <dbReference type="ARBA" id="ARBA00003015"/>
    </source>
</evidence>
<dbReference type="PANTHER" id="PTHR23417">
    <property type="entry name" value="3-DEOXY-D-MANNO-OCTULOSONIC-ACID TRANSFERASE/TRNA GUANINE-N 7 - -METHYLTRANSFERASE"/>
    <property type="match status" value="1"/>
</dbReference>
<dbReference type="SUPFAM" id="SSF53335">
    <property type="entry name" value="S-adenosyl-L-methionine-dependent methyltransferases"/>
    <property type="match status" value="1"/>
</dbReference>
<dbReference type="CDD" id="cd02440">
    <property type="entry name" value="AdoMet_MTases"/>
    <property type="match status" value="1"/>
</dbReference>
<feature type="binding site" evidence="7">
    <location>
        <position position="113"/>
    </location>
    <ligand>
        <name>substrate</name>
    </ligand>
</feature>
<evidence type="ECO:0000256" key="7">
    <source>
        <dbReference type="HAMAP-Rule" id="MF_01057"/>
    </source>
</evidence>
<comment type="function">
    <text evidence="2 7">Catalyzes the formation of N(7)-methylguanine at position 46 (m7G46) in tRNA.</text>
</comment>
<feature type="binding site" evidence="7">
    <location>
        <position position="61"/>
    </location>
    <ligand>
        <name>S-adenosyl-L-methionine</name>
        <dbReference type="ChEBI" id="CHEBI:59789"/>
    </ligand>
</feature>
<feature type="binding site" evidence="7">
    <location>
        <position position="36"/>
    </location>
    <ligand>
        <name>S-adenosyl-L-methionine</name>
        <dbReference type="ChEBI" id="CHEBI:59789"/>
    </ligand>
</feature>
<name>A0A059Y508_MYCBV</name>
<dbReference type="InterPro" id="IPR003358">
    <property type="entry name" value="tRNA_(Gua-N-7)_MeTrfase_Trmb"/>
</dbReference>
<dbReference type="PROSITE" id="PS51625">
    <property type="entry name" value="SAM_MT_TRMB"/>
    <property type="match status" value="1"/>
</dbReference>
<sequence length="205" mass="23862">MRLRYDKNAESKLELSNYLIKQSDSKILLDDKTVLEIGMGKGEMIVELAKAHPDLKFIGLEKYATVAAKCISKANEYKLSNFKILIDDANKIDELFEGECKVIWLTFSDPWPKARHEKRRLTHPIFLEKYKKILAKDGILKFKSDNDNLYEFSLMSLQNSHWSIIDFGTDLHKTTHNYDNYQTGYEKKWSAKGKNINFIFAQKGE</sequence>
<dbReference type="InterPro" id="IPR029063">
    <property type="entry name" value="SAM-dependent_MTases_sf"/>
</dbReference>
<evidence type="ECO:0000256" key="6">
    <source>
        <dbReference type="ARBA" id="ARBA00022694"/>
    </source>
</evidence>
<evidence type="ECO:0000256" key="3">
    <source>
        <dbReference type="ARBA" id="ARBA00022603"/>
    </source>
</evidence>
<dbReference type="HOGENOM" id="CLU_050910_2_1_14"/>
<dbReference type="RefSeq" id="WP_013955041.1">
    <property type="nucleotide sequence ID" value="NZ_CP005933.1"/>
</dbReference>
<dbReference type="HAMAP" id="MF_01057">
    <property type="entry name" value="tRNA_methyltr_TrmB"/>
    <property type="match status" value="1"/>
</dbReference>
<feature type="region of interest" description="Interaction with RNA" evidence="7">
    <location>
        <begin position="115"/>
        <end position="120"/>
    </location>
</feature>
<dbReference type="NCBIfam" id="TIGR00091">
    <property type="entry name" value="tRNA (guanosine(46)-N7)-methyltransferase TrmB"/>
    <property type="match status" value="1"/>
</dbReference>
<gene>
    <name evidence="7 8" type="primary">trmB</name>
    <name evidence="8" type="ORF">K668_03640</name>
</gene>
<accession>A0A059Y508</accession>
<keyword evidence="6 7" id="KW-0819">tRNA processing</keyword>
<evidence type="ECO:0000313" key="8">
    <source>
        <dbReference type="EMBL" id="AIA34298.1"/>
    </source>
</evidence>
<dbReference type="GO" id="GO:0043527">
    <property type="term" value="C:tRNA methyltransferase complex"/>
    <property type="evidence" value="ECO:0007669"/>
    <property type="project" value="TreeGrafter"/>
</dbReference>
<dbReference type="AlphaFoldDB" id="A0A059Y508"/>
<dbReference type="UniPathway" id="UPA00989"/>
<evidence type="ECO:0000256" key="4">
    <source>
        <dbReference type="ARBA" id="ARBA00022679"/>
    </source>
</evidence>
<dbReference type="KEGG" id="mbq:K668_03640"/>
<feature type="binding site" evidence="7">
    <location>
        <position position="109"/>
    </location>
    <ligand>
        <name>S-adenosyl-L-methionine</name>
        <dbReference type="ChEBI" id="CHEBI:59789"/>
    </ligand>
</feature>
<feature type="binding site" evidence="7">
    <location>
        <begin position="183"/>
        <end position="186"/>
    </location>
    <ligand>
        <name>substrate</name>
    </ligand>
</feature>
<dbReference type="NCBIfam" id="NF001080">
    <property type="entry name" value="PRK00121.2-2"/>
    <property type="match status" value="1"/>
</dbReference>
<protein>
    <recommendedName>
        <fullName evidence="7">tRNA (guanine-N(7)-)-methyltransferase</fullName>
        <ecNumber evidence="7">2.1.1.33</ecNumber>
    </recommendedName>
    <alternativeName>
        <fullName evidence="7">tRNA (guanine(46)-N(7))-methyltransferase</fullName>
    </alternativeName>
    <alternativeName>
        <fullName evidence="7">tRNA(m7G46)-methyltransferase</fullName>
    </alternativeName>
</protein>
<dbReference type="Gene3D" id="3.40.50.150">
    <property type="entry name" value="Vaccinia Virus protein VP39"/>
    <property type="match status" value="1"/>
</dbReference>
<comment type="similarity">
    <text evidence="7">Belongs to the class I-like SAM-binding methyltransferase superfamily. TrmB family.</text>
</comment>